<dbReference type="PROSITE" id="PS50119">
    <property type="entry name" value="ZF_BBOX"/>
    <property type="match status" value="1"/>
</dbReference>
<evidence type="ECO:0000313" key="6">
    <source>
        <dbReference type="Proteomes" id="UP001529510"/>
    </source>
</evidence>
<comment type="caution">
    <text evidence="5">The sequence shown here is derived from an EMBL/GenBank/DDBJ whole genome shotgun (WGS) entry which is preliminary data.</text>
</comment>
<proteinExistence type="predicted"/>
<keyword evidence="1 3" id="KW-0863">Zinc-finger</keyword>
<sequence>MMDLVSNLEGYICQKHESPLELFCKDDQTIVCLLCAVKEHMNYNMVSMDMESKEK</sequence>
<feature type="non-terminal residue" evidence="5">
    <location>
        <position position="55"/>
    </location>
</feature>
<dbReference type="Proteomes" id="UP001529510">
    <property type="component" value="Unassembled WGS sequence"/>
</dbReference>
<gene>
    <name evidence="5" type="ORF">M9458_038693</name>
</gene>
<keyword evidence="1 3" id="KW-0479">Metal-binding</keyword>
<dbReference type="SMART" id="SM00336">
    <property type="entry name" value="BBOX"/>
    <property type="match status" value="1"/>
</dbReference>
<dbReference type="CDD" id="cd19769">
    <property type="entry name" value="Bbox2_TRIM16-like"/>
    <property type="match status" value="1"/>
</dbReference>
<evidence type="ECO:0000256" key="2">
    <source>
        <dbReference type="ARBA" id="ARBA00022833"/>
    </source>
</evidence>
<evidence type="ECO:0000256" key="1">
    <source>
        <dbReference type="ARBA" id="ARBA00022771"/>
    </source>
</evidence>
<dbReference type="InterPro" id="IPR000315">
    <property type="entry name" value="Znf_B-box"/>
</dbReference>
<dbReference type="GO" id="GO:0008270">
    <property type="term" value="F:zinc ion binding"/>
    <property type="evidence" value="ECO:0007669"/>
    <property type="project" value="UniProtKB-KW"/>
</dbReference>
<organism evidence="5 6">
    <name type="scientific">Cirrhinus mrigala</name>
    <name type="common">Mrigala</name>
    <dbReference type="NCBI Taxonomy" id="683832"/>
    <lineage>
        <taxon>Eukaryota</taxon>
        <taxon>Metazoa</taxon>
        <taxon>Chordata</taxon>
        <taxon>Craniata</taxon>
        <taxon>Vertebrata</taxon>
        <taxon>Euteleostomi</taxon>
        <taxon>Actinopterygii</taxon>
        <taxon>Neopterygii</taxon>
        <taxon>Teleostei</taxon>
        <taxon>Ostariophysi</taxon>
        <taxon>Cypriniformes</taxon>
        <taxon>Cyprinidae</taxon>
        <taxon>Labeoninae</taxon>
        <taxon>Labeonini</taxon>
        <taxon>Cirrhinus</taxon>
    </lineage>
</organism>
<protein>
    <recommendedName>
        <fullName evidence="4">B box-type domain-containing protein</fullName>
    </recommendedName>
</protein>
<evidence type="ECO:0000313" key="5">
    <source>
        <dbReference type="EMBL" id="KAL0166849.1"/>
    </source>
</evidence>
<dbReference type="Gene3D" id="3.30.160.60">
    <property type="entry name" value="Classic Zinc Finger"/>
    <property type="match status" value="1"/>
</dbReference>
<dbReference type="AlphaFoldDB" id="A0ABD0NY91"/>
<evidence type="ECO:0000256" key="3">
    <source>
        <dbReference type="PROSITE-ProRule" id="PRU00024"/>
    </source>
</evidence>
<dbReference type="SUPFAM" id="SSF57845">
    <property type="entry name" value="B-box zinc-binding domain"/>
    <property type="match status" value="1"/>
</dbReference>
<accession>A0ABD0NY91</accession>
<keyword evidence="6" id="KW-1185">Reference proteome</keyword>
<reference evidence="5 6" key="1">
    <citation type="submission" date="2024-05" db="EMBL/GenBank/DDBJ databases">
        <title>Genome sequencing and assembly of Indian major carp, Cirrhinus mrigala (Hamilton, 1822).</title>
        <authorList>
            <person name="Mohindra V."/>
            <person name="Chowdhury L.M."/>
            <person name="Lal K."/>
            <person name="Jena J.K."/>
        </authorList>
    </citation>
    <scope>NUCLEOTIDE SEQUENCE [LARGE SCALE GENOMIC DNA]</scope>
    <source>
        <strain evidence="5">CM1030</strain>
        <tissue evidence="5">Blood</tissue>
    </source>
</reference>
<evidence type="ECO:0000259" key="4">
    <source>
        <dbReference type="PROSITE" id="PS50119"/>
    </source>
</evidence>
<keyword evidence="2" id="KW-0862">Zinc</keyword>
<dbReference type="Pfam" id="PF00643">
    <property type="entry name" value="zf-B_box"/>
    <property type="match status" value="1"/>
</dbReference>
<name>A0ABD0NY91_CIRMR</name>
<feature type="domain" description="B box-type" evidence="4">
    <location>
        <begin position="8"/>
        <end position="48"/>
    </location>
</feature>
<dbReference type="EMBL" id="JAMKFB020000019">
    <property type="protein sequence ID" value="KAL0166849.1"/>
    <property type="molecule type" value="Genomic_DNA"/>
</dbReference>